<evidence type="ECO:0000256" key="2">
    <source>
        <dbReference type="SAM" id="MobiDB-lite"/>
    </source>
</evidence>
<gene>
    <name evidence="4" type="primary">sbcC</name>
    <name evidence="4" type="ORF">METEAL_14490</name>
</gene>
<dbReference type="SUPFAM" id="SSF52540">
    <property type="entry name" value="P-loop containing nucleoside triphosphate hydrolases"/>
    <property type="match status" value="1"/>
</dbReference>
<protein>
    <submittedName>
        <fullName evidence="4">Nuclease SbcCD subunit C</fullName>
    </submittedName>
</protein>
<accession>A0AA48K8M5</accession>
<name>A0AA48K8M5_9BACT</name>
<dbReference type="InterPro" id="IPR038729">
    <property type="entry name" value="Rad50/SbcC_AAA"/>
</dbReference>
<reference evidence="5" key="1">
    <citation type="journal article" date="2023" name="Int. J. Syst. Evol. Microbiol.">
        <title>Mesoterricola silvestris gen. nov., sp. nov., Mesoterricola sediminis sp. nov., Geothrix oryzae sp. nov., Geothrix edaphica sp. nov., Geothrix rubra sp. nov., and Geothrix limicola sp. nov., six novel members of Acidobacteriota isolated from soils.</title>
        <authorList>
            <person name="Itoh H."/>
            <person name="Sugisawa Y."/>
            <person name="Mise K."/>
            <person name="Xu Z."/>
            <person name="Kuniyasu M."/>
            <person name="Ushijima N."/>
            <person name="Kawano K."/>
            <person name="Kobayashi E."/>
            <person name="Shiratori Y."/>
            <person name="Masuda Y."/>
            <person name="Senoo K."/>
        </authorList>
    </citation>
    <scope>NUCLEOTIDE SEQUENCE [LARGE SCALE GENOMIC DNA]</scope>
    <source>
        <strain evidence="5">W79</strain>
    </source>
</reference>
<evidence type="ECO:0000259" key="3">
    <source>
        <dbReference type="Pfam" id="PF13476"/>
    </source>
</evidence>
<sequence>MRLLKLSFKNLNSLYGEGVIDFEGGMRGLSLFLISGPTGSGKTTLLDAVSLALFGQTPRLPRSFGRPEKDPALMISHGTGEAWATLEFSRRAPEGDVRYRATWHCWRAGGRPDGNPQPPERTLEILTGEPQAWETLVCGTRQKDWEAPFQKALDQFSVADFNRCMLLAQGEFAAFLNATPDEKATILERLTRTDRYQVLGQRAEARKKDAEARLALADLALQGIELLPGEELEALEAERGRVEEALGAEKLRLETLRAWLDWLAQAERLEDLWAASGDRLKRAEAALAEAGPRLERLQRFEEAQGSLALLDQIRQGAAGIRVETEAAAALETGLRDLDGRLEAETAALAPVREAAEAATRNRLDHQDGIREALQVHQARDQKRAELDHLEGALAAEEEAQRGREQERERLERLAATRRDEAAGAARALEDLAPHAPLGEALGGLRQRVERLLEDEGRAASAEREVADLEAAAGRTGEEWAEAEHRLREAEDALREAQGGETARQEAFQAALQGFPGVPEARSSWQGEKDRLARRIVALGRLAETLATLGPLEAETAGAGAALRELEAQAREKALAEREARGIEADWAEKAARIQGRLEQAKWAADIAQERGRLQEGLPCPLCGGLDHPILAEAHLAAKDLERRQRCQDLERELDQARGGMAAAHATWEALDRQSHALQATLALRKEAAAGQGRRLEELRSGLEAQAGALGFQGLPGAEEIQGARLEAERRAGVLDAFLDDADKADRLLGEARQRVHGAHQGLLARKGDLDVLAERRRAGTAQLEKGRALLGAARARNGLLRTGLAEALGGLQLPLEGKEPLLAALEAGEDLAGRYRAAVQRDETARAALLRAETELIEPRALGDKAARELALAREKAAVLAGEWKALDARAAALLGGQDPGAFARALEQADQEAQAAHRRLAQAVDRLQRERAALEGQHQEKAANLRKLADDLALQERSLDAHMRELGLPGREALEERRIAAGDLQARLQERSRLQGELQSARDIALEHGRTRALHGESRPGDLPGDAAPGDLLGEKEASEQATGELQARQAGIARRLEANAANVQRMGEAQGRREEARRAFELWNRLHLLIGVNNGSVFKRFAQLLNLQDLLAKANAKLERLRPRYALVPARDPDGQEALAFAVRDGNHANQERPVTTLSGGETFLVSLALALALADYRTVRMPVETLLLDEGFGTLDHRTLEEVLGILKGLGGTLGRRTQVGIISHVETLREAIPARILVEPSAPGRSSVRVELG</sequence>
<evidence type="ECO:0000313" key="4">
    <source>
        <dbReference type="EMBL" id="BDU72275.1"/>
    </source>
</evidence>
<feature type="coiled-coil region" evidence="1">
    <location>
        <begin position="558"/>
        <end position="585"/>
    </location>
</feature>
<feature type="compositionally biased region" description="Basic and acidic residues" evidence="2">
    <location>
        <begin position="1009"/>
        <end position="1021"/>
    </location>
</feature>
<dbReference type="Pfam" id="PF13558">
    <property type="entry name" value="SbcC_Walker_B"/>
    <property type="match status" value="1"/>
</dbReference>
<dbReference type="Proteomes" id="UP001238179">
    <property type="component" value="Chromosome"/>
</dbReference>
<proteinExistence type="predicted"/>
<dbReference type="Gene3D" id="3.40.50.300">
    <property type="entry name" value="P-loop containing nucleotide triphosphate hydrolases"/>
    <property type="match status" value="2"/>
</dbReference>
<dbReference type="AlphaFoldDB" id="A0AA48K8M5"/>
<keyword evidence="1" id="KW-0175">Coiled coil</keyword>
<feature type="coiled-coil region" evidence="1">
    <location>
        <begin position="907"/>
        <end position="966"/>
    </location>
</feature>
<feature type="coiled-coil region" evidence="1">
    <location>
        <begin position="451"/>
        <end position="478"/>
    </location>
</feature>
<evidence type="ECO:0000256" key="1">
    <source>
        <dbReference type="SAM" id="Coils"/>
    </source>
</evidence>
<feature type="domain" description="Rad50/SbcC-type AAA" evidence="3">
    <location>
        <begin position="5"/>
        <end position="214"/>
    </location>
</feature>
<dbReference type="GO" id="GO:0016887">
    <property type="term" value="F:ATP hydrolysis activity"/>
    <property type="evidence" value="ECO:0007669"/>
    <property type="project" value="InterPro"/>
</dbReference>
<dbReference type="RefSeq" id="WP_316415188.1">
    <property type="nucleotide sequence ID" value="NZ_AP027080.1"/>
</dbReference>
<dbReference type="KEGG" id="msil:METEAL_14490"/>
<dbReference type="InterPro" id="IPR027417">
    <property type="entry name" value="P-loop_NTPase"/>
</dbReference>
<dbReference type="GO" id="GO:0006302">
    <property type="term" value="P:double-strand break repair"/>
    <property type="evidence" value="ECO:0007669"/>
    <property type="project" value="InterPro"/>
</dbReference>
<evidence type="ECO:0000313" key="5">
    <source>
        <dbReference type="Proteomes" id="UP001238179"/>
    </source>
</evidence>
<keyword evidence="5" id="KW-1185">Reference proteome</keyword>
<dbReference type="EMBL" id="AP027080">
    <property type="protein sequence ID" value="BDU72275.1"/>
    <property type="molecule type" value="Genomic_DNA"/>
</dbReference>
<dbReference type="PANTHER" id="PTHR32114:SF2">
    <property type="entry name" value="ABC TRANSPORTER ABCH.3"/>
    <property type="match status" value="1"/>
</dbReference>
<feature type="coiled-coil region" evidence="1">
    <location>
        <begin position="379"/>
        <end position="416"/>
    </location>
</feature>
<organism evidence="4 5">
    <name type="scientific">Mesoterricola silvestris</name>
    <dbReference type="NCBI Taxonomy" id="2927979"/>
    <lineage>
        <taxon>Bacteria</taxon>
        <taxon>Pseudomonadati</taxon>
        <taxon>Acidobacteriota</taxon>
        <taxon>Holophagae</taxon>
        <taxon>Holophagales</taxon>
        <taxon>Holophagaceae</taxon>
        <taxon>Mesoterricola</taxon>
    </lineage>
</organism>
<dbReference type="Pfam" id="PF13476">
    <property type="entry name" value="AAA_23"/>
    <property type="match status" value="1"/>
</dbReference>
<dbReference type="PANTHER" id="PTHR32114">
    <property type="entry name" value="ABC TRANSPORTER ABCH.3"/>
    <property type="match status" value="1"/>
</dbReference>
<feature type="region of interest" description="Disordered" evidence="2">
    <location>
        <begin position="1009"/>
        <end position="1033"/>
    </location>
</feature>